<dbReference type="Proteomes" id="UP000241895">
    <property type="component" value="Unassembled WGS sequence"/>
</dbReference>
<keyword evidence="5" id="KW-1185">Reference proteome</keyword>
<feature type="transmembrane region" description="Helical" evidence="2">
    <location>
        <begin position="71"/>
        <end position="91"/>
    </location>
</feature>
<evidence type="ECO:0000313" key="5">
    <source>
        <dbReference type="Proteomes" id="UP000241895"/>
    </source>
</evidence>
<name>A0ABX5IZC1_9GAMM</name>
<accession>A0ABX5IZC1</accession>
<organism evidence="4 5">
    <name type="scientific">Halomonas litopenaei</name>
    <dbReference type="NCBI Taxonomy" id="2109328"/>
    <lineage>
        <taxon>Bacteria</taxon>
        <taxon>Pseudomonadati</taxon>
        <taxon>Pseudomonadota</taxon>
        <taxon>Gammaproteobacteria</taxon>
        <taxon>Oceanospirillales</taxon>
        <taxon>Halomonadaceae</taxon>
        <taxon>Halomonas</taxon>
    </lineage>
</organism>
<keyword evidence="2" id="KW-1133">Transmembrane helix</keyword>
<gene>
    <name evidence="4" type="ORF">C6W88_00565</name>
</gene>
<keyword evidence="2" id="KW-0812">Transmembrane</keyword>
<dbReference type="Pfam" id="PF13400">
    <property type="entry name" value="Tad"/>
    <property type="match status" value="1"/>
</dbReference>
<proteinExistence type="predicted"/>
<feature type="domain" description="Putative Flp pilus-assembly TadG-like N-terminal" evidence="3">
    <location>
        <begin position="70"/>
        <end position="116"/>
    </location>
</feature>
<evidence type="ECO:0000256" key="1">
    <source>
        <dbReference type="SAM" id="MobiDB-lite"/>
    </source>
</evidence>
<keyword evidence="2" id="KW-0472">Membrane</keyword>
<sequence>MWTASATRFLSAISRRALARTRRAMAPSPRVEPWPNHVTRKARTGWPVGDSAQAIGRAKERRCGPASQRGAIGVMTAFLLVGLVVVVTLALDAGRLYLEQRRLQQAADLAAVSTAASCDALFQGEACRSGELRQAAIAAAAANGVVVGADVEQGEATLAVTQGALDDEGAFDDEAGLANAVSVVLNRQVPSSLLANLGELLGNEVEDLVMLQASGVARRTAVVTLSAGTRLLALDTSESTLLDALLGKLIGGSLDLTVLGADDGVGLDVSLGEVLDVEALDVDLDEGLAQNLAQTLNEPLDLHTLGSRLASVLDLAGGNPVLGDAPGESFTLGELLAIDTSGEVSMTSLLEARVPVRDLLEGALLLTTSKQQDGVSLGLDDLSPLVVGLGLGLADISLELDVISPPSIAVGPPGPAVASLASDCAPSSCYRSVARNAQLGVALDVELNVLGLIGVKASTRVTGASGKAAIGSLAPADDNLALTLAARRELLEVTQSVEGTGLLGIGSVSQTVRSGGTGDATQLIRWPAQKGAEFDDQGGAQLTGVLSGLLSDLGLSALLSGTLTDVNTILLEPLLEGLGIGINTLEVRVLAVDAGGVESLTACEATQAGCRGGT</sequence>
<protein>
    <recommendedName>
        <fullName evidence="3">Putative Flp pilus-assembly TadG-like N-terminal domain-containing protein</fullName>
    </recommendedName>
</protein>
<dbReference type="InterPro" id="IPR028087">
    <property type="entry name" value="Tad_N"/>
</dbReference>
<comment type="caution">
    <text evidence="4">The sequence shown here is derived from an EMBL/GenBank/DDBJ whole genome shotgun (WGS) entry which is preliminary data.</text>
</comment>
<evidence type="ECO:0000256" key="2">
    <source>
        <dbReference type="SAM" id="Phobius"/>
    </source>
</evidence>
<reference evidence="4 5" key="1">
    <citation type="submission" date="2018-03" db="EMBL/GenBank/DDBJ databases">
        <authorList>
            <person name="Zhou J."/>
            <person name="Li X."/>
            <person name="Xue M."/>
            <person name="Yin J."/>
        </authorList>
    </citation>
    <scope>NUCLEOTIDE SEQUENCE [LARGE SCALE GENOMIC DNA]</scope>
    <source>
        <strain evidence="4 5">SYSU ZJ2214</strain>
    </source>
</reference>
<evidence type="ECO:0000313" key="4">
    <source>
        <dbReference type="EMBL" id="PTL95943.1"/>
    </source>
</evidence>
<dbReference type="EMBL" id="PXNS01000001">
    <property type="protein sequence ID" value="PTL95943.1"/>
    <property type="molecule type" value="Genomic_DNA"/>
</dbReference>
<evidence type="ECO:0000259" key="3">
    <source>
        <dbReference type="Pfam" id="PF13400"/>
    </source>
</evidence>
<feature type="region of interest" description="Disordered" evidence="1">
    <location>
        <begin position="24"/>
        <end position="43"/>
    </location>
</feature>